<keyword evidence="1" id="KW-0812">Transmembrane</keyword>
<evidence type="ECO:0000313" key="3">
    <source>
        <dbReference type="Proteomes" id="UP001623660"/>
    </source>
</evidence>
<accession>A0ABW8SQ70</accession>
<dbReference type="EMBL" id="JBJHZX010000028">
    <property type="protein sequence ID" value="MFL0197319.1"/>
    <property type="molecule type" value="Genomic_DNA"/>
</dbReference>
<evidence type="ECO:0000313" key="2">
    <source>
        <dbReference type="EMBL" id="MFL0197319.1"/>
    </source>
</evidence>
<comment type="caution">
    <text evidence="2">The sequence shown here is derived from an EMBL/GenBank/DDBJ whole genome shotgun (WGS) entry which is preliminary data.</text>
</comment>
<dbReference type="Proteomes" id="UP001623660">
    <property type="component" value="Unassembled WGS sequence"/>
</dbReference>
<organism evidence="2 3">
    <name type="scientific">Candidatus Clostridium eludens</name>
    <dbReference type="NCBI Taxonomy" id="3381663"/>
    <lineage>
        <taxon>Bacteria</taxon>
        <taxon>Bacillati</taxon>
        <taxon>Bacillota</taxon>
        <taxon>Clostridia</taxon>
        <taxon>Eubacteriales</taxon>
        <taxon>Clostridiaceae</taxon>
        <taxon>Clostridium</taxon>
    </lineage>
</organism>
<reference evidence="2 3" key="1">
    <citation type="submission" date="2024-11" db="EMBL/GenBank/DDBJ databases">
        <authorList>
            <person name="Heng Y.C."/>
            <person name="Lim A.C.H."/>
            <person name="Lee J.K.Y."/>
            <person name="Kittelmann S."/>
        </authorList>
    </citation>
    <scope>NUCLEOTIDE SEQUENCE [LARGE SCALE GENOMIC DNA]</scope>
    <source>
        <strain evidence="2 3">WILCCON 0269</strain>
    </source>
</reference>
<protein>
    <submittedName>
        <fullName evidence="2">Uncharacterized protein</fullName>
    </submittedName>
</protein>
<keyword evidence="3" id="KW-1185">Reference proteome</keyword>
<keyword evidence="1" id="KW-1133">Transmembrane helix</keyword>
<evidence type="ECO:0000256" key="1">
    <source>
        <dbReference type="SAM" id="Phobius"/>
    </source>
</evidence>
<dbReference type="RefSeq" id="WP_406793422.1">
    <property type="nucleotide sequence ID" value="NZ_JBJHZX010000028.1"/>
</dbReference>
<feature type="transmembrane region" description="Helical" evidence="1">
    <location>
        <begin position="6"/>
        <end position="28"/>
    </location>
</feature>
<keyword evidence="1" id="KW-0472">Membrane</keyword>
<name>A0ABW8SQ70_9CLOT</name>
<sequence>MPGENMISDFFIYYVATVFMGIMFIIFIEKINKVIEEGEHEQNNSFERTAS</sequence>
<gene>
    <name evidence="2" type="ORF">ACJDU8_17390</name>
</gene>
<proteinExistence type="predicted"/>